<sequence length="54" mass="5763">MSGLAIHGRSALGAAAGLSSRGPYGFNRSLMRADASSSHNDHVDRVSWIRLQPK</sequence>
<dbReference type="AlphaFoldDB" id="M5U6D7"/>
<proteinExistence type="predicted"/>
<accession>M5U6D7</accession>
<protein>
    <submittedName>
        <fullName evidence="1">Uncharacterized protein</fullName>
    </submittedName>
</protein>
<keyword evidence="2" id="KW-1185">Reference proteome</keyword>
<comment type="caution">
    <text evidence="1">The sequence shown here is derived from an EMBL/GenBank/DDBJ whole genome shotgun (WGS) entry which is preliminary data.</text>
</comment>
<dbReference type="EMBL" id="ANOH01000356">
    <property type="protein sequence ID" value="EMI53426.1"/>
    <property type="molecule type" value="Genomic_DNA"/>
</dbReference>
<reference evidence="1 2" key="1">
    <citation type="journal article" date="2013" name="Mar. Genomics">
        <title>Expression of sulfatases in Rhodopirellula baltica and the diversity of sulfatases in the genus Rhodopirellula.</title>
        <authorList>
            <person name="Wegner C.E."/>
            <person name="Richter-Heitmann T."/>
            <person name="Klindworth A."/>
            <person name="Klockow C."/>
            <person name="Richter M."/>
            <person name="Achstetter T."/>
            <person name="Glockner F.O."/>
            <person name="Harder J."/>
        </authorList>
    </citation>
    <scope>NUCLEOTIDE SEQUENCE [LARGE SCALE GENOMIC DNA]</scope>
    <source>
        <strain evidence="1 2">SM41</strain>
    </source>
</reference>
<gene>
    <name evidence="1" type="ORF">RSSM_05141</name>
</gene>
<organism evidence="1 2">
    <name type="scientific">Rhodopirellula sallentina SM41</name>
    <dbReference type="NCBI Taxonomy" id="1263870"/>
    <lineage>
        <taxon>Bacteria</taxon>
        <taxon>Pseudomonadati</taxon>
        <taxon>Planctomycetota</taxon>
        <taxon>Planctomycetia</taxon>
        <taxon>Pirellulales</taxon>
        <taxon>Pirellulaceae</taxon>
        <taxon>Rhodopirellula</taxon>
    </lineage>
</organism>
<evidence type="ECO:0000313" key="1">
    <source>
        <dbReference type="EMBL" id="EMI53426.1"/>
    </source>
</evidence>
<dbReference type="Proteomes" id="UP000011885">
    <property type="component" value="Unassembled WGS sequence"/>
</dbReference>
<name>M5U6D7_9BACT</name>
<evidence type="ECO:0000313" key="2">
    <source>
        <dbReference type="Proteomes" id="UP000011885"/>
    </source>
</evidence>